<name>A0A804IGQ3_MUSAM</name>
<evidence type="ECO:0000313" key="3">
    <source>
        <dbReference type="EnsemblPlants" id="Ma03_p26870.1"/>
    </source>
</evidence>
<keyword evidence="1" id="KW-0732">Signal</keyword>
<feature type="chain" id="PRO_5036407706" evidence="1">
    <location>
        <begin position="19"/>
        <end position="150"/>
    </location>
</feature>
<protein>
    <submittedName>
        <fullName evidence="2">(wild Malaysian banana) hypothetical protein</fullName>
    </submittedName>
</protein>
<gene>
    <name evidence="2" type="ORF">GSMUA_191720.1</name>
</gene>
<reference evidence="2" key="1">
    <citation type="submission" date="2021-03" db="EMBL/GenBank/DDBJ databases">
        <authorList>
            <consortium name="Genoscope - CEA"/>
            <person name="William W."/>
        </authorList>
    </citation>
    <scope>NUCLEOTIDE SEQUENCE</scope>
    <source>
        <strain evidence="2">Doubled-haploid Pahang</strain>
    </source>
</reference>
<dbReference type="AlphaFoldDB" id="A0A804IGQ3"/>
<reference evidence="3" key="2">
    <citation type="submission" date="2021-05" db="UniProtKB">
        <authorList>
            <consortium name="EnsemblPlants"/>
        </authorList>
    </citation>
    <scope>IDENTIFICATION</scope>
    <source>
        <strain evidence="3">subsp. malaccensis</strain>
    </source>
</reference>
<sequence>MAKYLLLRLLSLTRVAMPINQITSTKLSSPSLVVMSRTIMRNPERGSHALTRLMVQPQDIITSAHDGRLSALHESHLARDREAIVGAIIHQHDLCRLELFLRPRLLSSMAEVACSWSEEEETEVTGSSDAKEKRCVKCSHTQDLTDDGIR</sequence>
<evidence type="ECO:0000313" key="4">
    <source>
        <dbReference type="Proteomes" id="UP000012960"/>
    </source>
</evidence>
<dbReference type="InParanoid" id="A0A804IGQ3"/>
<keyword evidence="4" id="KW-1185">Reference proteome</keyword>
<dbReference type="EnsemblPlants" id="Ma03_t26870.1">
    <property type="protein sequence ID" value="Ma03_p26870.1"/>
    <property type="gene ID" value="Ma03_g26870"/>
</dbReference>
<dbReference type="EMBL" id="HG996468">
    <property type="protein sequence ID" value="CAG1851394.1"/>
    <property type="molecule type" value="Genomic_DNA"/>
</dbReference>
<evidence type="ECO:0000313" key="2">
    <source>
        <dbReference type="EMBL" id="CAG1851394.1"/>
    </source>
</evidence>
<organism evidence="3 4">
    <name type="scientific">Musa acuminata subsp. malaccensis</name>
    <name type="common">Wild banana</name>
    <name type="synonym">Musa malaccensis</name>
    <dbReference type="NCBI Taxonomy" id="214687"/>
    <lineage>
        <taxon>Eukaryota</taxon>
        <taxon>Viridiplantae</taxon>
        <taxon>Streptophyta</taxon>
        <taxon>Embryophyta</taxon>
        <taxon>Tracheophyta</taxon>
        <taxon>Spermatophyta</taxon>
        <taxon>Magnoliopsida</taxon>
        <taxon>Liliopsida</taxon>
        <taxon>Zingiberales</taxon>
        <taxon>Musaceae</taxon>
        <taxon>Musa</taxon>
    </lineage>
</organism>
<dbReference type="Gramene" id="Ma03_t26870.1">
    <property type="protein sequence ID" value="Ma03_p26870.1"/>
    <property type="gene ID" value="Ma03_g26870"/>
</dbReference>
<evidence type="ECO:0000256" key="1">
    <source>
        <dbReference type="SAM" id="SignalP"/>
    </source>
</evidence>
<dbReference type="Proteomes" id="UP000012960">
    <property type="component" value="Unplaced"/>
</dbReference>
<feature type="signal peptide" evidence="1">
    <location>
        <begin position="1"/>
        <end position="18"/>
    </location>
</feature>
<proteinExistence type="predicted"/>
<accession>A0A804IGQ3</accession>